<reference evidence="4" key="1">
    <citation type="journal article" date="2019" name="Int. J. Syst. Evol. Microbiol.">
        <title>The Global Catalogue of Microorganisms (GCM) 10K type strain sequencing project: providing services to taxonomists for standard genome sequencing and annotation.</title>
        <authorList>
            <consortium name="The Broad Institute Genomics Platform"/>
            <consortium name="The Broad Institute Genome Sequencing Center for Infectious Disease"/>
            <person name="Wu L."/>
            <person name="Ma J."/>
        </authorList>
    </citation>
    <scope>NUCLEOTIDE SEQUENCE [LARGE SCALE GENOMIC DNA]</scope>
    <source>
        <strain evidence="4">KCTC 52344</strain>
    </source>
</reference>
<organism evidence="3 4">
    <name type="scientific">Emticicia soli</name>
    <dbReference type="NCBI Taxonomy" id="2027878"/>
    <lineage>
        <taxon>Bacteria</taxon>
        <taxon>Pseudomonadati</taxon>
        <taxon>Bacteroidota</taxon>
        <taxon>Cytophagia</taxon>
        <taxon>Cytophagales</taxon>
        <taxon>Leadbetterellaceae</taxon>
        <taxon>Emticicia</taxon>
    </lineage>
</organism>
<comment type="subcellular location">
    <subcellularLocation>
        <location evidence="1">Membrane</location>
    </subcellularLocation>
</comment>
<keyword evidence="4" id="KW-1185">Reference proteome</keyword>
<dbReference type="PANTHER" id="PTHR14097:SF8">
    <property type="entry name" value="NAD(P)-BINDING DOMAIN-CONTAINING PROTEIN"/>
    <property type="match status" value="1"/>
</dbReference>
<evidence type="ECO:0000313" key="3">
    <source>
        <dbReference type="EMBL" id="MFD2520709.1"/>
    </source>
</evidence>
<accession>A0ABW5J3V8</accession>
<dbReference type="Proteomes" id="UP001597510">
    <property type="component" value="Unassembled WGS sequence"/>
</dbReference>
<comment type="caution">
    <text evidence="3">The sequence shown here is derived from an EMBL/GenBank/DDBJ whole genome shotgun (WGS) entry which is preliminary data.</text>
</comment>
<dbReference type="Gene3D" id="3.40.50.720">
    <property type="entry name" value="NAD(P)-binding Rossmann-like Domain"/>
    <property type="match status" value="1"/>
</dbReference>
<dbReference type="SUPFAM" id="SSF51735">
    <property type="entry name" value="NAD(P)-binding Rossmann-fold domains"/>
    <property type="match status" value="1"/>
</dbReference>
<dbReference type="EMBL" id="JBHULC010000007">
    <property type="protein sequence ID" value="MFD2520709.1"/>
    <property type="molecule type" value="Genomic_DNA"/>
</dbReference>
<dbReference type="PANTHER" id="PTHR14097">
    <property type="entry name" value="OXIDOREDUCTASE HTATIP2"/>
    <property type="match status" value="1"/>
</dbReference>
<proteinExistence type="predicted"/>
<dbReference type="Pfam" id="PF01370">
    <property type="entry name" value="Epimerase"/>
    <property type="match status" value="1"/>
</dbReference>
<evidence type="ECO:0000256" key="1">
    <source>
        <dbReference type="ARBA" id="ARBA00004370"/>
    </source>
</evidence>
<dbReference type="InterPro" id="IPR001509">
    <property type="entry name" value="Epimerase_deHydtase"/>
</dbReference>
<sequence>MSKQLATKIKAIITGATGMVGEGVLHECLLHNDVEEVLVINRKPCGVQHPKLKEIIHADFQDFSAIESQLKGYNACFFCLGVSSVGMKEDEYYKLTYTLTLHVAKTLVKHNQDMTFCYVSGASTDSTEAGRLMWARVKGKTENDLMKLPFKQVYNFRPAAIEATKGLKNVLPYYKYLSWLFPVIKLFSPNAVVKLKDIGIAMINSVTKGYEKQILEVSDIKILAAR</sequence>
<evidence type="ECO:0000259" key="2">
    <source>
        <dbReference type="Pfam" id="PF01370"/>
    </source>
</evidence>
<evidence type="ECO:0000313" key="4">
    <source>
        <dbReference type="Proteomes" id="UP001597510"/>
    </source>
</evidence>
<dbReference type="RefSeq" id="WP_340239873.1">
    <property type="nucleotide sequence ID" value="NZ_JBBEWC010000016.1"/>
</dbReference>
<gene>
    <name evidence="3" type="ORF">ACFSR2_07445</name>
</gene>
<name>A0ABW5J3V8_9BACT</name>
<protein>
    <submittedName>
        <fullName evidence="3">NAD-dependent epimerase/dehydratase family protein</fullName>
    </submittedName>
</protein>
<feature type="domain" description="NAD-dependent epimerase/dehydratase" evidence="2">
    <location>
        <begin position="12"/>
        <end position="122"/>
    </location>
</feature>
<dbReference type="InterPro" id="IPR036291">
    <property type="entry name" value="NAD(P)-bd_dom_sf"/>
</dbReference>